<evidence type="ECO:0000256" key="8">
    <source>
        <dbReference type="ARBA" id="ARBA00022964"/>
    </source>
</evidence>
<evidence type="ECO:0000256" key="12">
    <source>
        <dbReference type="ARBA" id="ARBA00031778"/>
    </source>
</evidence>
<comment type="cofactor">
    <cofactor evidence="2">
        <name>L-ascorbate</name>
        <dbReference type="ChEBI" id="CHEBI:38290"/>
    </cofactor>
</comment>
<keyword evidence="19" id="KW-1185">Reference proteome</keyword>
<evidence type="ECO:0000256" key="7">
    <source>
        <dbReference type="ARBA" id="ARBA00022873"/>
    </source>
</evidence>
<dbReference type="EMBL" id="JAWCUI010000022">
    <property type="protein sequence ID" value="KAL1896533.1"/>
    <property type="molecule type" value="Genomic_DNA"/>
</dbReference>
<evidence type="ECO:0000313" key="18">
    <source>
        <dbReference type="EMBL" id="KAL1896533.1"/>
    </source>
</evidence>
<accession>A0ABR3Z9M3</accession>
<dbReference type="Gene3D" id="3.60.130.10">
    <property type="entry name" value="Clavaminate synthase-like"/>
    <property type="match status" value="1"/>
</dbReference>
<keyword evidence="9" id="KW-0560">Oxidoreductase</keyword>
<comment type="cofactor">
    <cofactor evidence="1">
        <name>Fe(2+)</name>
        <dbReference type="ChEBI" id="CHEBI:29033"/>
    </cofactor>
</comment>
<dbReference type="InterPro" id="IPR012776">
    <property type="entry name" value="Trimethyllysine_dOase"/>
</dbReference>
<evidence type="ECO:0000256" key="9">
    <source>
        <dbReference type="ARBA" id="ARBA00023002"/>
    </source>
</evidence>
<evidence type="ECO:0000256" key="1">
    <source>
        <dbReference type="ARBA" id="ARBA00001954"/>
    </source>
</evidence>
<dbReference type="EC" id="1.14.11.8" evidence="5"/>
<feature type="domain" description="Gamma-butyrobetaine hydroxylase-like N-terminal" evidence="17">
    <location>
        <begin position="75"/>
        <end position="152"/>
    </location>
</feature>
<reference evidence="18 19" key="1">
    <citation type="journal article" date="2024" name="IMA Fungus">
        <title>IMA Genome - F19 : A genome assembly and annotation guide to empower mycologists, including annotated draft genome sequences of Ceratocystis pirilliformis, Diaporthe australafricana, Fusarium ophioides, Paecilomyces lecythidis, and Sporothrix stenoceras.</title>
        <authorList>
            <person name="Aylward J."/>
            <person name="Wilson A.M."/>
            <person name="Visagie C.M."/>
            <person name="Spraker J."/>
            <person name="Barnes I."/>
            <person name="Buitendag C."/>
            <person name="Ceriani C."/>
            <person name="Del Mar Angel L."/>
            <person name="du Plessis D."/>
            <person name="Fuchs T."/>
            <person name="Gasser K."/>
            <person name="Kramer D."/>
            <person name="Li W."/>
            <person name="Munsamy K."/>
            <person name="Piso A."/>
            <person name="Price J.L."/>
            <person name="Sonnekus B."/>
            <person name="Thomas C."/>
            <person name="van der Nest A."/>
            <person name="van Dijk A."/>
            <person name="van Heerden A."/>
            <person name="van Vuuren N."/>
            <person name="Yilmaz N."/>
            <person name="Duong T.A."/>
            <person name="van der Merwe N.A."/>
            <person name="Wingfield M.J."/>
            <person name="Wingfield B.D."/>
        </authorList>
    </citation>
    <scope>NUCLEOTIDE SEQUENCE [LARGE SCALE GENOMIC DNA]</scope>
    <source>
        <strain evidence="18 19">CMW 5346</strain>
    </source>
</reference>
<dbReference type="SUPFAM" id="SSF51197">
    <property type="entry name" value="Clavaminate synthase-like"/>
    <property type="match status" value="1"/>
</dbReference>
<dbReference type="InterPro" id="IPR042098">
    <property type="entry name" value="TauD-like_sf"/>
</dbReference>
<evidence type="ECO:0000259" key="17">
    <source>
        <dbReference type="Pfam" id="PF06155"/>
    </source>
</evidence>
<gene>
    <name evidence="18" type="ORF">Sste5346_004567</name>
</gene>
<dbReference type="InterPro" id="IPR050411">
    <property type="entry name" value="AlphaKG_dependent_hydroxylases"/>
</dbReference>
<dbReference type="Proteomes" id="UP001583186">
    <property type="component" value="Unassembled WGS sequence"/>
</dbReference>
<keyword evidence="10" id="KW-0408">Iron</keyword>
<dbReference type="InterPro" id="IPR010376">
    <property type="entry name" value="GBBH-like_N"/>
</dbReference>
<dbReference type="PANTHER" id="PTHR10696">
    <property type="entry name" value="GAMMA-BUTYROBETAINE HYDROXYLASE-RELATED"/>
    <property type="match status" value="1"/>
</dbReference>
<comment type="catalytic activity">
    <reaction evidence="15">
        <text>N(6),N(6),N(6)-trimethyl-L-lysine + 2-oxoglutarate + O2 = (3S)-3-hydroxy-N(6),N(6),N(6)-trimethyl-L-lysine + succinate + CO2</text>
        <dbReference type="Rhea" id="RHEA:14181"/>
        <dbReference type="ChEBI" id="CHEBI:15379"/>
        <dbReference type="ChEBI" id="CHEBI:16526"/>
        <dbReference type="ChEBI" id="CHEBI:16810"/>
        <dbReference type="ChEBI" id="CHEBI:30031"/>
        <dbReference type="ChEBI" id="CHEBI:58100"/>
        <dbReference type="ChEBI" id="CHEBI:141499"/>
        <dbReference type="EC" id="1.14.11.8"/>
    </reaction>
</comment>
<evidence type="ECO:0000259" key="16">
    <source>
        <dbReference type="Pfam" id="PF02668"/>
    </source>
</evidence>
<evidence type="ECO:0000256" key="3">
    <source>
        <dbReference type="ARBA" id="ARBA00005022"/>
    </source>
</evidence>
<evidence type="ECO:0000256" key="2">
    <source>
        <dbReference type="ARBA" id="ARBA00001961"/>
    </source>
</evidence>
<comment type="pathway">
    <text evidence="3">Amine and polyamine biosynthesis; carnitine biosynthesis.</text>
</comment>
<dbReference type="CDD" id="cd00250">
    <property type="entry name" value="CAS_like"/>
    <property type="match status" value="1"/>
</dbReference>
<keyword evidence="6" id="KW-0479">Metal-binding</keyword>
<evidence type="ECO:0000256" key="13">
    <source>
        <dbReference type="ARBA" id="ARBA00032283"/>
    </source>
</evidence>
<protein>
    <recommendedName>
        <fullName evidence="5">trimethyllysine dioxygenase</fullName>
        <ecNumber evidence="5">1.14.11.8</ecNumber>
    </recommendedName>
    <alternativeName>
        <fullName evidence="12">Epsilon-trimethyllysine 2-oxoglutarate dioxygenase</fullName>
    </alternativeName>
    <alternativeName>
        <fullName evidence="11">TML hydroxylase</fullName>
    </alternativeName>
    <alternativeName>
        <fullName evidence="13">TML-alpha-ketoglutarate dioxygenase</fullName>
    </alternativeName>
</protein>
<evidence type="ECO:0000256" key="10">
    <source>
        <dbReference type="ARBA" id="ARBA00023004"/>
    </source>
</evidence>
<evidence type="ECO:0000256" key="11">
    <source>
        <dbReference type="ARBA" id="ARBA00030363"/>
    </source>
</evidence>
<comment type="caution">
    <text evidence="18">The sequence shown here is derived from an EMBL/GenBank/DDBJ whole genome shotgun (WGS) entry which is preliminary data.</text>
</comment>
<dbReference type="InterPro" id="IPR038492">
    <property type="entry name" value="GBBH-like_N_sf"/>
</dbReference>
<dbReference type="InterPro" id="IPR003819">
    <property type="entry name" value="TauD/TfdA-like"/>
</dbReference>
<evidence type="ECO:0000256" key="15">
    <source>
        <dbReference type="ARBA" id="ARBA00049334"/>
    </source>
</evidence>
<dbReference type="Gene3D" id="3.30.2020.30">
    <property type="match status" value="1"/>
</dbReference>
<evidence type="ECO:0000256" key="4">
    <source>
        <dbReference type="ARBA" id="ARBA00008654"/>
    </source>
</evidence>
<evidence type="ECO:0000313" key="19">
    <source>
        <dbReference type="Proteomes" id="UP001583186"/>
    </source>
</evidence>
<organism evidence="18 19">
    <name type="scientific">Sporothrix stenoceras</name>
    <dbReference type="NCBI Taxonomy" id="5173"/>
    <lineage>
        <taxon>Eukaryota</taxon>
        <taxon>Fungi</taxon>
        <taxon>Dikarya</taxon>
        <taxon>Ascomycota</taxon>
        <taxon>Pezizomycotina</taxon>
        <taxon>Sordariomycetes</taxon>
        <taxon>Sordariomycetidae</taxon>
        <taxon>Ophiostomatales</taxon>
        <taxon>Ophiostomataceae</taxon>
        <taxon>Sporothrix</taxon>
    </lineage>
</organism>
<dbReference type="Pfam" id="PF02668">
    <property type="entry name" value="TauD"/>
    <property type="match status" value="1"/>
</dbReference>
<comment type="function">
    <text evidence="14">Converts trimethyllysine (TML) into hydroxytrimethyllysine (HTML).</text>
</comment>
<comment type="similarity">
    <text evidence="4">Belongs to the gamma-BBH/TMLD family.</text>
</comment>
<name>A0ABR3Z9M3_9PEZI</name>
<evidence type="ECO:0000256" key="5">
    <source>
        <dbReference type="ARBA" id="ARBA00012267"/>
    </source>
</evidence>
<evidence type="ECO:0000256" key="6">
    <source>
        <dbReference type="ARBA" id="ARBA00022723"/>
    </source>
</evidence>
<feature type="domain" description="TauD/TfdA-like" evidence="16">
    <location>
        <begin position="180"/>
        <end position="446"/>
    </location>
</feature>
<dbReference type="Pfam" id="PF06155">
    <property type="entry name" value="GBBH-like_N"/>
    <property type="match status" value="1"/>
</dbReference>
<keyword evidence="8" id="KW-0223">Dioxygenase</keyword>
<keyword evidence="7" id="KW-0124">Carnitine biosynthesis</keyword>
<evidence type="ECO:0000256" key="14">
    <source>
        <dbReference type="ARBA" id="ARBA00046008"/>
    </source>
</evidence>
<proteinExistence type="inferred from homology"/>
<sequence>MPLRFRLPASLPASGHRVSSAISAPATSVSAKAARLSTRSFLSRPVSLSQCRVPTQRQSVRSFASAASTTVTATDSSVKIASSEATKRAELPNFWLRDNCRCSSCVNQDTSQRNFDTFEVPADIRATEVKADDKGLNVVWSDNHKSQYPWDFVNFYQNNDHRSLEQVDFHYWGSNIADSPPTVSFDAVMDTSSDKGIAQLTDFVRRYGFAFVEGTPYEDPADTQRLLERIAFIRVTHYGGFYDFVPDLAMADTAYTNLPLPAHTDTTYFTDPAGLQAFHLLSHHGPETTNSGAAPLGGASLLVDGFHAARLLREEHPEDFDVLTRVRLPWHASGNQGITLSPDRRYPVIEVVDEQDRETTGVTGRIHRVRWNNDDRGIVPFGGADADGIDPVRWYDAARKWQSILKRADVEYWTQLKPGRPLIFDNWRVMHGRSSFVGVRRMCGGYTARDDFISRWRNTNYPRDQVLKQVVG</sequence>
<dbReference type="NCBIfam" id="TIGR02410">
    <property type="entry name" value="carnitine_TMLD"/>
    <property type="match status" value="1"/>
</dbReference>
<dbReference type="PANTHER" id="PTHR10696:SF51">
    <property type="entry name" value="TRIMETHYLLYSINE DIOXYGENASE, MITOCHONDRIAL"/>
    <property type="match status" value="1"/>
</dbReference>